<comment type="caution">
    <text evidence="1">The sequence shown here is derived from an EMBL/GenBank/DDBJ whole genome shotgun (WGS) entry which is preliminary data.</text>
</comment>
<organism evidence="1 2">
    <name type="scientific">OM182 bacterium</name>
    <dbReference type="NCBI Taxonomy" id="2510334"/>
    <lineage>
        <taxon>Bacteria</taxon>
        <taxon>Pseudomonadati</taxon>
        <taxon>Pseudomonadota</taxon>
        <taxon>Gammaproteobacteria</taxon>
        <taxon>OMG group</taxon>
        <taxon>OM182 clade</taxon>
    </lineage>
</organism>
<dbReference type="EMBL" id="SHAH01000074">
    <property type="protein sequence ID" value="RZO74985.1"/>
    <property type="molecule type" value="Genomic_DNA"/>
</dbReference>
<sequence>MNDSDKLLDLLPDVRDGLNRKERLVLYCLMQTQNEFKDRNVPTITLYGRVLEHIDMSQAEFQHILSKMVGLTRNSDDPTRPGQ</sequence>
<dbReference type="Proteomes" id="UP000320404">
    <property type="component" value="Unassembled WGS sequence"/>
</dbReference>
<evidence type="ECO:0000313" key="2">
    <source>
        <dbReference type="Proteomes" id="UP000320404"/>
    </source>
</evidence>
<proteinExistence type="predicted"/>
<reference evidence="1 2" key="1">
    <citation type="submission" date="2019-02" db="EMBL/GenBank/DDBJ databases">
        <title>Prokaryotic population dynamics and viral predation in marine succession experiment using metagenomics: the confinement effect.</title>
        <authorList>
            <person name="Haro-Moreno J.M."/>
            <person name="Rodriguez-Valera F."/>
            <person name="Lopez-Perez M."/>
        </authorList>
    </citation>
    <scope>NUCLEOTIDE SEQUENCE [LARGE SCALE GENOMIC DNA]</scope>
    <source>
        <strain evidence="1">MED-G158</strain>
    </source>
</reference>
<accession>A0A520RXS5</accession>
<evidence type="ECO:0000313" key="1">
    <source>
        <dbReference type="EMBL" id="RZO74985.1"/>
    </source>
</evidence>
<protein>
    <submittedName>
        <fullName evidence="1">Uncharacterized protein</fullName>
    </submittedName>
</protein>
<gene>
    <name evidence="1" type="ORF">EVA69_04980</name>
</gene>
<dbReference type="AlphaFoldDB" id="A0A520RXS5"/>
<name>A0A520RXS5_9GAMM</name>